<dbReference type="Proteomes" id="UP000287470">
    <property type="component" value="Unassembled WGS sequence"/>
</dbReference>
<dbReference type="Gene3D" id="3.40.960.10">
    <property type="entry name" value="VSR Endonuclease"/>
    <property type="match status" value="1"/>
</dbReference>
<sequence>MTEESLSLKALTELKNLRMQSCSELLGSTKSKLIFSRTTALELLAIEKPRLPVDKGRDRQFYAIVPKLNKRGKVPGVQYLVWSGPIETQVVNRKFECTTPVCTWAHFAPVLTIEELIVLGESMMRRNRKLKRATIDDFRYYIDNASRFEGITKCRLALRIMQEDTDSSQETRTRLALMRYGLPSPEVNYELHIPNTARTLVLDMAYPNLKIAIEYDGAYHRHSAQQVLKDDKRREEIESAGWAYVKVTLVDLKDNAAQEELAQRVATKMELALGFPVPLEPRLEIEQICNGHRRRRKTIWDKATNRSAN</sequence>
<organism evidence="1 2">
    <name type="scientific">Bifidobacterium samirii</name>
    <dbReference type="NCBI Taxonomy" id="2306974"/>
    <lineage>
        <taxon>Bacteria</taxon>
        <taxon>Bacillati</taxon>
        <taxon>Actinomycetota</taxon>
        <taxon>Actinomycetes</taxon>
        <taxon>Bifidobacteriales</taxon>
        <taxon>Bifidobacteriaceae</taxon>
        <taxon>Bifidobacterium</taxon>
    </lineage>
</organism>
<keyword evidence="2" id="KW-1185">Reference proteome</keyword>
<dbReference type="RefSeq" id="WP_125969032.1">
    <property type="nucleotide sequence ID" value="NZ_QXGK01000022.1"/>
</dbReference>
<protein>
    <recommendedName>
        <fullName evidence="3">DUF559 domain-containing protein</fullName>
    </recommendedName>
</protein>
<gene>
    <name evidence="1" type="ORF">D2E24_1770</name>
</gene>
<evidence type="ECO:0008006" key="3">
    <source>
        <dbReference type="Google" id="ProtNLM"/>
    </source>
</evidence>
<dbReference type="SUPFAM" id="SSF52980">
    <property type="entry name" value="Restriction endonuclease-like"/>
    <property type="match status" value="1"/>
</dbReference>
<evidence type="ECO:0000313" key="2">
    <source>
        <dbReference type="Proteomes" id="UP000287470"/>
    </source>
</evidence>
<evidence type="ECO:0000313" key="1">
    <source>
        <dbReference type="EMBL" id="RSX52724.1"/>
    </source>
</evidence>
<name>A0A430FIJ6_9BIFI</name>
<comment type="caution">
    <text evidence="1">The sequence shown here is derived from an EMBL/GenBank/DDBJ whole genome shotgun (WGS) entry which is preliminary data.</text>
</comment>
<dbReference type="AlphaFoldDB" id="A0A430FIJ6"/>
<proteinExistence type="predicted"/>
<reference evidence="1 2" key="1">
    <citation type="submission" date="2018-09" db="EMBL/GenBank/DDBJ databases">
        <title>Characterization of the phylogenetic diversity of five novel species belonging to the genus Bifidobacterium.</title>
        <authorList>
            <person name="Lugli G.A."/>
            <person name="Duranti S."/>
            <person name="Milani C."/>
        </authorList>
    </citation>
    <scope>NUCLEOTIDE SEQUENCE [LARGE SCALE GENOMIC DNA]</scope>
    <source>
        <strain evidence="1 2">2033B</strain>
    </source>
</reference>
<dbReference type="InterPro" id="IPR011335">
    <property type="entry name" value="Restrct_endonuc-II-like"/>
</dbReference>
<dbReference type="EMBL" id="QXGK01000022">
    <property type="protein sequence ID" value="RSX52724.1"/>
    <property type="molecule type" value="Genomic_DNA"/>
</dbReference>
<accession>A0A430FIJ6</accession>
<dbReference type="OrthoDB" id="3173471at2"/>